<comment type="caution">
    <text evidence="7">The sequence shown here is derived from an EMBL/GenBank/DDBJ whole genome shotgun (WGS) entry which is preliminary data.</text>
</comment>
<dbReference type="InterPro" id="IPR001123">
    <property type="entry name" value="LeuE-type"/>
</dbReference>
<evidence type="ECO:0000256" key="5">
    <source>
        <dbReference type="ARBA" id="ARBA00023136"/>
    </source>
</evidence>
<dbReference type="GO" id="GO:0005886">
    <property type="term" value="C:plasma membrane"/>
    <property type="evidence" value="ECO:0007669"/>
    <property type="project" value="UniProtKB-SubCell"/>
</dbReference>
<evidence type="ECO:0000256" key="2">
    <source>
        <dbReference type="ARBA" id="ARBA00022475"/>
    </source>
</evidence>
<keyword evidence="2" id="KW-1003">Cell membrane</keyword>
<dbReference type="RefSeq" id="WP_116686958.1">
    <property type="nucleotide sequence ID" value="NZ_CAWNYD010000003.1"/>
</dbReference>
<dbReference type="PANTHER" id="PTHR30086:SF20">
    <property type="entry name" value="ARGININE EXPORTER PROTEIN ARGO-RELATED"/>
    <property type="match status" value="1"/>
</dbReference>
<sequence>MSIEVWISFIAASMVLCFSPGPTVFLVMGKALEHGKKSVTPLVAGTLSGDVIAMSFSFVGMGALLATSATLFNILKWAGALYLLYLGIKAFCTKATAAHIELKQMEKSSVYFNSLLVTALNPKGIIFFMAFFPLFINANSPVLSQMIIMAVSFLVVSTLSVTFYATFSGILRNKVSSVKFQNGFNKVSGGMLVGAGAITATIQNKG</sequence>
<evidence type="ECO:0000313" key="8">
    <source>
        <dbReference type="Proteomes" id="UP000244906"/>
    </source>
</evidence>
<feature type="transmembrane region" description="Helical" evidence="6">
    <location>
        <begin position="6"/>
        <end position="27"/>
    </location>
</feature>
<dbReference type="Proteomes" id="UP000244906">
    <property type="component" value="Unassembled WGS sequence"/>
</dbReference>
<keyword evidence="5 6" id="KW-0472">Membrane</keyword>
<dbReference type="AlphaFoldDB" id="A0A2V1H0M5"/>
<feature type="transmembrane region" description="Helical" evidence="6">
    <location>
        <begin position="39"/>
        <end position="65"/>
    </location>
</feature>
<name>A0A2V1H0M5_9GAMM</name>
<protein>
    <submittedName>
        <fullName evidence="7">Lysine transporter LysE</fullName>
    </submittedName>
</protein>
<reference evidence="7 8" key="1">
    <citation type="submission" date="2018-04" db="EMBL/GenBank/DDBJ databases">
        <title>Thalassorhabdus spongiae gen. nov., sp. nov., isolated from a marine sponge in South-West Iceland.</title>
        <authorList>
            <person name="Knobloch S."/>
            <person name="Daussin A."/>
            <person name="Johannsson R."/>
            <person name="Marteinsson V.T."/>
        </authorList>
    </citation>
    <scope>NUCLEOTIDE SEQUENCE [LARGE SCALE GENOMIC DNA]</scope>
    <source>
        <strain evidence="7 8">Hp12</strain>
    </source>
</reference>
<feature type="transmembrane region" description="Helical" evidence="6">
    <location>
        <begin position="142"/>
        <end position="167"/>
    </location>
</feature>
<dbReference type="OrthoDB" id="9804822at2"/>
<organism evidence="7 8">
    <name type="scientific">Pelagibaculum spongiae</name>
    <dbReference type="NCBI Taxonomy" id="2080658"/>
    <lineage>
        <taxon>Bacteria</taxon>
        <taxon>Pseudomonadati</taxon>
        <taxon>Pseudomonadota</taxon>
        <taxon>Gammaproteobacteria</taxon>
        <taxon>Oceanospirillales</taxon>
        <taxon>Pelagibaculum</taxon>
    </lineage>
</organism>
<gene>
    <name evidence="7" type="ORF">DC094_09970</name>
</gene>
<proteinExistence type="predicted"/>
<dbReference type="PIRSF" id="PIRSF006324">
    <property type="entry name" value="LeuE"/>
    <property type="match status" value="1"/>
</dbReference>
<evidence type="ECO:0000256" key="4">
    <source>
        <dbReference type="ARBA" id="ARBA00022989"/>
    </source>
</evidence>
<feature type="transmembrane region" description="Helical" evidence="6">
    <location>
        <begin position="77"/>
        <end position="98"/>
    </location>
</feature>
<keyword evidence="4 6" id="KW-1133">Transmembrane helix</keyword>
<comment type="subcellular location">
    <subcellularLocation>
        <location evidence="1">Cell membrane</location>
        <topology evidence="1">Multi-pass membrane protein</topology>
    </subcellularLocation>
</comment>
<dbReference type="GO" id="GO:0015171">
    <property type="term" value="F:amino acid transmembrane transporter activity"/>
    <property type="evidence" value="ECO:0007669"/>
    <property type="project" value="TreeGrafter"/>
</dbReference>
<feature type="transmembrane region" description="Helical" evidence="6">
    <location>
        <begin position="110"/>
        <end position="136"/>
    </location>
</feature>
<dbReference type="EMBL" id="QDDL01000003">
    <property type="protein sequence ID" value="PVZ69623.1"/>
    <property type="molecule type" value="Genomic_DNA"/>
</dbReference>
<accession>A0A2V1H0M5</accession>
<keyword evidence="3 6" id="KW-0812">Transmembrane</keyword>
<dbReference type="Pfam" id="PF01810">
    <property type="entry name" value="LysE"/>
    <property type="match status" value="1"/>
</dbReference>
<dbReference type="PANTHER" id="PTHR30086">
    <property type="entry name" value="ARGININE EXPORTER PROTEIN ARGO"/>
    <property type="match status" value="1"/>
</dbReference>
<evidence type="ECO:0000256" key="1">
    <source>
        <dbReference type="ARBA" id="ARBA00004651"/>
    </source>
</evidence>
<evidence type="ECO:0000313" key="7">
    <source>
        <dbReference type="EMBL" id="PVZ69623.1"/>
    </source>
</evidence>
<keyword evidence="8" id="KW-1185">Reference proteome</keyword>
<evidence type="ECO:0000256" key="3">
    <source>
        <dbReference type="ARBA" id="ARBA00022692"/>
    </source>
</evidence>
<evidence type="ECO:0000256" key="6">
    <source>
        <dbReference type="SAM" id="Phobius"/>
    </source>
</evidence>